<proteinExistence type="predicted"/>
<dbReference type="RefSeq" id="WP_096893174.1">
    <property type="nucleotide sequence ID" value="NZ_BAOS01000005.1"/>
</dbReference>
<dbReference type="OrthoDB" id="597270at2"/>
<organism evidence="2 3">
    <name type="scientific">Candidatus Scalindua japonica</name>
    <dbReference type="NCBI Taxonomy" id="1284222"/>
    <lineage>
        <taxon>Bacteria</taxon>
        <taxon>Pseudomonadati</taxon>
        <taxon>Planctomycetota</taxon>
        <taxon>Candidatus Brocadiia</taxon>
        <taxon>Candidatus Brocadiales</taxon>
        <taxon>Candidatus Scalinduaceae</taxon>
        <taxon>Candidatus Scalindua</taxon>
    </lineage>
</organism>
<dbReference type="Pfam" id="PF00535">
    <property type="entry name" value="Glycos_transf_2"/>
    <property type="match status" value="1"/>
</dbReference>
<reference evidence="3" key="1">
    <citation type="journal article" date="2017" name="Environ. Microbiol. Rep.">
        <title>Genetic Diversity of Marine Anaerobic Ammonium-Oxidizing Bacteria as Revealed by Genomic and Proteomic Analyses of 'Candidatus Scalindua japonica'.</title>
        <authorList>
            <person name="Oshiki M."/>
            <person name="Mizuto K."/>
            <person name="Kimura Z."/>
            <person name="Kindaichi T."/>
            <person name="Satoh H."/>
            <person name="Okabe S."/>
        </authorList>
    </citation>
    <scope>NUCLEOTIDE SEQUENCE [LARGE SCALE GENOMIC DNA]</scope>
    <source>
        <strain evidence="3">husup-a2</strain>
    </source>
</reference>
<dbReference type="GO" id="GO:0016740">
    <property type="term" value="F:transferase activity"/>
    <property type="evidence" value="ECO:0007669"/>
    <property type="project" value="UniProtKB-KW"/>
</dbReference>
<keyword evidence="3" id="KW-1185">Reference proteome</keyword>
<dbReference type="SUPFAM" id="SSF53448">
    <property type="entry name" value="Nucleotide-diphospho-sugar transferases"/>
    <property type="match status" value="1"/>
</dbReference>
<keyword evidence="2" id="KW-0808">Transferase</keyword>
<dbReference type="InterPro" id="IPR029044">
    <property type="entry name" value="Nucleotide-diphossugar_trans"/>
</dbReference>
<gene>
    <name evidence="2" type="ORF">SCALIN_C05_0081</name>
</gene>
<dbReference type="InterPro" id="IPR001173">
    <property type="entry name" value="Glyco_trans_2-like"/>
</dbReference>
<evidence type="ECO:0000259" key="1">
    <source>
        <dbReference type="Pfam" id="PF00535"/>
    </source>
</evidence>
<protein>
    <submittedName>
        <fullName evidence="2">Glycosyl transferase family 2</fullName>
    </submittedName>
</protein>
<dbReference type="AlphaFoldDB" id="A0A286TVR8"/>
<dbReference type="CDD" id="cd00761">
    <property type="entry name" value="Glyco_tranf_GTA_type"/>
    <property type="match status" value="1"/>
</dbReference>
<evidence type="ECO:0000313" key="2">
    <source>
        <dbReference type="EMBL" id="GAX59996.1"/>
    </source>
</evidence>
<evidence type="ECO:0000313" key="3">
    <source>
        <dbReference type="Proteomes" id="UP000218542"/>
    </source>
</evidence>
<comment type="caution">
    <text evidence="2">The sequence shown here is derived from an EMBL/GenBank/DDBJ whole genome shotgun (WGS) entry which is preliminary data.</text>
</comment>
<dbReference type="Proteomes" id="UP000218542">
    <property type="component" value="Unassembled WGS sequence"/>
</dbReference>
<accession>A0A286TVR8</accession>
<dbReference type="EMBL" id="BAOS01000005">
    <property type="protein sequence ID" value="GAX59996.1"/>
    <property type="molecule type" value="Genomic_DNA"/>
</dbReference>
<sequence>MQQENFTKSGVSRSFIIPVLDYSSHSPYNINTLLDDLKDIHGEVICIFNSQEVFDKLRNHPRIDKYCFNKLNAGVSRSWNIGINMAEGRTVFVLNADIHLQSLAVSQLESYLLRLDKAVIVGPQGSHLDFKNLSVIRYFERGTFNEPVQVHDVSGFLFAIHLERFLKHNLMYDVQFSPCFYEEWDMGLQVMKAGLSCYVVPVKGFEHHWGASHDEDLSVNYFGREVTRKEIMTNNRERFVAKWLKGDTKREVRL</sequence>
<dbReference type="Gene3D" id="3.90.550.10">
    <property type="entry name" value="Spore Coat Polysaccharide Biosynthesis Protein SpsA, Chain A"/>
    <property type="match status" value="1"/>
</dbReference>
<name>A0A286TVR8_9BACT</name>
<feature type="domain" description="Glycosyltransferase 2-like" evidence="1">
    <location>
        <begin position="49"/>
        <end position="160"/>
    </location>
</feature>